<evidence type="ECO:0000313" key="1">
    <source>
        <dbReference type="EMBL" id="ERJ58092.1"/>
    </source>
</evidence>
<sequence length="31" mass="3680">MIKDLEITNLEHIIDSIEWLYDGDDFAILED</sequence>
<protein>
    <submittedName>
        <fullName evidence="1">Uncharacterized protein</fullName>
    </submittedName>
</protein>
<reference evidence="1 2" key="1">
    <citation type="journal article" date="2013" name="Genome Announc.">
        <title>The Draft Genome Sequence of Sphingomonas paucimobilis Strain HER1398 (Proteobacteria), Host to the Giant PAU Phage, Indicates That It Is a Member of the Genus Sphingobacterium (Bacteroidetes).</title>
        <authorList>
            <person name="White R.A.III."/>
            <person name="Suttle C.A."/>
        </authorList>
    </citation>
    <scope>NUCLEOTIDE SEQUENCE [LARGE SCALE GENOMIC DNA]</scope>
    <source>
        <strain evidence="1 2">HER1398</strain>
    </source>
</reference>
<dbReference type="Proteomes" id="UP000016584">
    <property type="component" value="Unassembled WGS sequence"/>
</dbReference>
<name>U2HRJ6_9SPHI</name>
<gene>
    <name evidence="1" type="ORF">M472_04870</name>
</gene>
<proteinExistence type="predicted"/>
<organism evidence="1 2">
    <name type="scientific">Sphingobacterium paucimobilis HER1398</name>
    <dbReference type="NCBI Taxonomy" id="1346330"/>
    <lineage>
        <taxon>Bacteria</taxon>
        <taxon>Pseudomonadati</taxon>
        <taxon>Bacteroidota</taxon>
        <taxon>Sphingobacteriia</taxon>
        <taxon>Sphingobacteriales</taxon>
        <taxon>Sphingobacteriaceae</taxon>
        <taxon>Sphingobacterium</taxon>
    </lineage>
</organism>
<comment type="caution">
    <text evidence="1">The sequence shown here is derived from an EMBL/GenBank/DDBJ whole genome shotgun (WGS) entry which is preliminary data.</text>
</comment>
<dbReference type="AlphaFoldDB" id="U2HRJ6"/>
<dbReference type="EMBL" id="ATDL01000018">
    <property type="protein sequence ID" value="ERJ58092.1"/>
    <property type="molecule type" value="Genomic_DNA"/>
</dbReference>
<accession>U2HRJ6</accession>
<keyword evidence="2" id="KW-1185">Reference proteome</keyword>
<evidence type="ECO:0000313" key="2">
    <source>
        <dbReference type="Proteomes" id="UP000016584"/>
    </source>
</evidence>